<accession>G0N3C6</accession>
<dbReference type="HOGENOM" id="CLU_2608148_0_0_1"/>
<dbReference type="EMBL" id="GL379834">
    <property type="protein sequence ID" value="EGT51552.1"/>
    <property type="molecule type" value="Genomic_DNA"/>
</dbReference>
<protein>
    <submittedName>
        <fullName evidence="1">Uncharacterized protein</fullName>
    </submittedName>
</protein>
<dbReference type="Proteomes" id="UP000008068">
    <property type="component" value="Unassembled WGS sequence"/>
</dbReference>
<name>G0N3C6_CAEBE</name>
<evidence type="ECO:0000313" key="1">
    <source>
        <dbReference type="EMBL" id="EGT51552.1"/>
    </source>
</evidence>
<dbReference type="AlphaFoldDB" id="G0N3C6"/>
<proteinExistence type="predicted"/>
<keyword evidence="2" id="KW-1185">Reference proteome</keyword>
<organism evidence="2">
    <name type="scientific">Caenorhabditis brenneri</name>
    <name type="common">Nematode worm</name>
    <dbReference type="NCBI Taxonomy" id="135651"/>
    <lineage>
        <taxon>Eukaryota</taxon>
        <taxon>Metazoa</taxon>
        <taxon>Ecdysozoa</taxon>
        <taxon>Nematoda</taxon>
        <taxon>Chromadorea</taxon>
        <taxon>Rhabditida</taxon>
        <taxon>Rhabditina</taxon>
        <taxon>Rhabditomorpha</taxon>
        <taxon>Rhabditoidea</taxon>
        <taxon>Rhabditidae</taxon>
        <taxon>Peloderinae</taxon>
        <taxon>Caenorhabditis</taxon>
    </lineage>
</organism>
<gene>
    <name evidence="1" type="ORF">CAEBREN_02451</name>
</gene>
<reference evidence="2" key="1">
    <citation type="submission" date="2011-07" db="EMBL/GenBank/DDBJ databases">
        <authorList>
            <consortium name="Caenorhabditis brenneri Sequencing and Analysis Consortium"/>
            <person name="Wilson R.K."/>
        </authorList>
    </citation>
    <scope>NUCLEOTIDE SEQUENCE [LARGE SCALE GENOMIC DNA]</scope>
    <source>
        <strain evidence="2">PB2801</strain>
    </source>
</reference>
<dbReference type="InParanoid" id="G0N3C6"/>
<evidence type="ECO:0000313" key="2">
    <source>
        <dbReference type="Proteomes" id="UP000008068"/>
    </source>
</evidence>
<sequence>MKKFYMETPEYLRLPKILKTIECEPSETRIEFDEEDTVLTGGPLNIKRLTDGRIATVYTMKFWNENGQQMTFLEFSVSN</sequence>